<name>A0ABW3LG91_9BACL</name>
<keyword evidence="2" id="KW-0012">Acyltransferase</keyword>
<dbReference type="PANTHER" id="PTHR43617">
    <property type="entry name" value="L-AMINO ACID N-ACETYLTRANSFERASE"/>
    <property type="match status" value="1"/>
</dbReference>
<dbReference type="Gene3D" id="3.40.630.30">
    <property type="match status" value="1"/>
</dbReference>
<dbReference type="Proteomes" id="UP001597109">
    <property type="component" value="Unassembled WGS sequence"/>
</dbReference>
<keyword evidence="3" id="KW-1185">Reference proteome</keyword>
<dbReference type="PROSITE" id="PS51186">
    <property type="entry name" value="GNAT"/>
    <property type="match status" value="1"/>
</dbReference>
<dbReference type="CDD" id="cd04301">
    <property type="entry name" value="NAT_SF"/>
    <property type="match status" value="1"/>
</dbReference>
<protein>
    <submittedName>
        <fullName evidence="2">GNAT family N-acetyltransferase</fullName>
        <ecNumber evidence="2">2.3.-.-</ecNumber>
    </submittedName>
</protein>
<dbReference type="RefSeq" id="WP_144838348.1">
    <property type="nucleotide sequence ID" value="NZ_JBHTKI010000022.1"/>
</dbReference>
<dbReference type="InterPro" id="IPR016181">
    <property type="entry name" value="Acyl_CoA_acyltransferase"/>
</dbReference>
<dbReference type="InterPro" id="IPR050276">
    <property type="entry name" value="MshD_Acetyltransferase"/>
</dbReference>
<dbReference type="PANTHER" id="PTHR43617:SF30">
    <property type="entry name" value="HISTONE ACETYLTRANSFERASE"/>
    <property type="match status" value="1"/>
</dbReference>
<gene>
    <name evidence="2" type="ORF">ACFQ1X_13870</name>
</gene>
<reference evidence="3" key="1">
    <citation type="journal article" date="2019" name="Int. J. Syst. Evol. Microbiol.">
        <title>The Global Catalogue of Microorganisms (GCM) 10K type strain sequencing project: providing services to taxonomists for standard genome sequencing and annotation.</title>
        <authorList>
            <consortium name="The Broad Institute Genomics Platform"/>
            <consortium name="The Broad Institute Genome Sequencing Center for Infectious Disease"/>
            <person name="Wu L."/>
            <person name="Ma J."/>
        </authorList>
    </citation>
    <scope>NUCLEOTIDE SEQUENCE [LARGE SCALE GENOMIC DNA]</scope>
    <source>
        <strain evidence="3">CCUG 56756</strain>
    </source>
</reference>
<dbReference type="EC" id="2.3.-.-" evidence="2"/>
<evidence type="ECO:0000313" key="3">
    <source>
        <dbReference type="Proteomes" id="UP001597109"/>
    </source>
</evidence>
<organism evidence="2 3">
    <name type="scientific">Metaplanococcus flavidus</name>
    <dbReference type="NCBI Taxonomy" id="569883"/>
    <lineage>
        <taxon>Bacteria</taxon>
        <taxon>Bacillati</taxon>
        <taxon>Bacillota</taxon>
        <taxon>Bacilli</taxon>
        <taxon>Bacillales</taxon>
        <taxon>Caryophanaceae</taxon>
        <taxon>Metaplanococcus</taxon>
    </lineage>
</organism>
<accession>A0ABW3LG91</accession>
<dbReference type="InterPro" id="IPR000182">
    <property type="entry name" value="GNAT_dom"/>
</dbReference>
<evidence type="ECO:0000259" key="1">
    <source>
        <dbReference type="PROSITE" id="PS51186"/>
    </source>
</evidence>
<keyword evidence="2" id="KW-0808">Transferase</keyword>
<sequence length="169" mass="19308">MNIRKAALSDARGIAEVHVDSWITTYRNIIPDEYLNQLTYEAREQLWINNLKSCDVFVAEDENGKIVGFADNGEERTGNYEKLKGEVYSIYILEEHQGKGLGNLLLKKAVRDLLDKGIHSMLIWVLAENRACGFYEKMGGRIADTKSVKISDKQLREVAYAWEDIHQLS</sequence>
<dbReference type="Pfam" id="PF00583">
    <property type="entry name" value="Acetyltransf_1"/>
    <property type="match status" value="1"/>
</dbReference>
<feature type="domain" description="N-acetyltransferase" evidence="1">
    <location>
        <begin position="1"/>
        <end position="169"/>
    </location>
</feature>
<evidence type="ECO:0000313" key="2">
    <source>
        <dbReference type="EMBL" id="MFD1032523.1"/>
    </source>
</evidence>
<dbReference type="EMBL" id="JBHTKI010000022">
    <property type="protein sequence ID" value="MFD1032523.1"/>
    <property type="molecule type" value="Genomic_DNA"/>
</dbReference>
<proteinExistence type="predicted"/>
<dbReference type="GO" id="GO:0016746">
    <property type="term" value="F:acyltransferase activity"/>
    <property type="evidence" value="ECO:0007669"/>
    <property type="project" value="UniProtKB-KW"/>
</dbReference>
<dbReference type="SUPFAM" id="SSF55729">
    <property type="entry name" value="Acyl-CoA N-acyltransferases (Nat)"/>
    <property type="match status" value="1"/>
</dbReference>
<comment type="caution">
    <text evidence="2">The sequence shown here is derived from an EMBL/GenBank/DDBJ whole genome shotgun (WGS) entry which is preliminary data.</text>
</comment>